<dbReference type="GO" id="GO:0045454">
    <property type="term" value="P:cell redox homeostasis"/>
    <property type="evidence" value="ECO:0007669"/>
    <property type="project" value="InterPro"/>
</dbReference>
<dbReference type="EMBL" id="BRXU01000018">
    <property type="protein sequence ID" value="GLC57319.1"/>
    <property type="molecule type" value="Genomic_DNA"/>
</dbReference>
<sequence length="240" mass="25467">MAMILRAKPLPQGSCRRPRHRTACVVPKATSVLYPKQPLDTAPAMDSASRQRAGSSHYVNFAATAADYVSVLERLEAASSLSPEARSAMSVTAPGAPATERKSWSVGFMGSLFGGKQQQAEVSAADLSVDDGAPLCRAVVMFTATWCGPCSIVYRELTLAAGRLQGRPPTAILVVDVEEEKELASELGIKALPTLLYMSPDNSRGPVFSQGPVSASFILDALDRAAGFGGRDVKAKWLKL</sequence>
<keyword evidence="5" id="KW-0809">Transit peptide</keyword>
<dbReference type="AlphaFoldDB" id="A0A9W6BS10"/>
<dbReference type="SUPFAM" id="SSF52833">
    <property type="entry name" value="Thioredoxin-like"/>
    <property type="match status" value="1"/>
</dbReference>
<evidence type="ECO:0000256" key="8">
    <source>
        <dbReference type="ARBA" id="ARBA00023157"/>
    </source>
</evidence>
<evidence type="ECO:0000313" key="12">
    <source>
        <dbReference type="EMBL" id="GLC57319.1"/>
    </source>
</evidence>
<evidence type="ECO:0000256" key="6">
    <source>
        <dbReference type="ARBA" id="ARBA00022982"/>
    </source>
</evidence>
<evidence type="ECO:0000256" key="5">
    <source>
        <dbReference type="ARBA" id="ARBA00022946"/>
    </source>
</evidence>
<keyword evidence="8" id="KW-1015">Disulfide bond</keyword>
<dbReference type="Pfam" id="PF00085">
    <property type="entry name" value="Thioredoxin"/>
    <property type="match status" value="1"/>
</dbReference>
<accession>A0A9W6BS10</accession>
<dbReference type="PANTHER" id="PTHR47834:SF2">
    <property type="entry name" value="THIOREDOXIN-LIKE PROTEIN CITRX, CHLOROPLASTIC"/>
    <property type="match status" value="1"/>
</dbReference>
<comment type="subcellular location">
    <subcellularLocation>
        <location evidence="1">Plastid</location>
        <location evidence="1">Chloroplast</location>
    </subcellularLocation>
</comment>
<dbReference type="InterPro" id="IPR017937">
    <property type="entry name" value="Thioredoxin_CS"/>
</dbReference>
<dbReference type="GO" id="GO:0015035">
    <property type="term" value="F:protein-disulfide reductase activity"/>
    <property type="evidence" value="ECO:0007669"/>
    <property type="project" value="InterPro"/>
</dbReference>
<comment type="similarity">
    <text evidence="10">Belongs to the thioredoxin family. Plant CITRX-type subfamily.</text>
</comment>
<dbReference type="Proteomes" id="UP001165080">
    <property type="component" value="Unassembled WGS sequence"/>
</dbReference>
<keyword evidence="2" id="KW-0813">Transport</keyword>
<keyword evidence="6" id="KW-0249">Electron transport</keyword>
<dbReference type="InterPro" id="IPR044182">
    <property type="entry name" value="CITRX"/>
</dbReference>
<evidence type="ECO:0000256" key="3">
    <source>
        <dbReference type="ARBA" id="ARBA00022528"/>
    </source>
</evidence>
<evidence type="ECO:0000256" key="4">
    <source>
        <dbReference type="ARBA" id="ARBA00022640"/>
    </source>
</evidence>
<evidence type="ECO:0000313" key="13">
    <source>
        <dbReference type="Proteomes" id="UP001165080"/>
    </source>
</evidence>
<dbReference type="InterPro" id="IPR013766">
    <property type="entry name" value="Thioredoxin_domain"/>
</dbReference>
<evidence type="ECO:0000256" key="1">
    <source>
        <dbReference type="ARBA" id="ARBA00004229"/>
    </source>
</evidence>
<keyword evidence="3" id="KW-0150">Chloroplast</keyword>
<dbReference type="PROSITE" id="PS51352">
    <property type="entry name" value="THIOREDOXIN_2"/>
    <property type="match status" value="1"/>
</dbReference>
<evidence type="ECO:0000256" key="7">
    <source>
        <dbReference type="ARBA" id="ARBA00023002"/>
    </source>
</evidence>
<keyword evidence="7" id="KW-0560">Oxidoreductase</keyword>
<keyword evidence="4" id="KW-0934">Plastid</keyword>
<comment type="caution">
    <text evidence="12">The sequence shown here is derived from an EMBL/GenBank/DDBJ whole genome shotgun (WGS) entry which is preliminary data.</text>
</comment>
<dbReference type="PROSITE" id="PS00194">
    <property type="entry name" value="THIOREDOXIN_1"/>
    <property type="match status" value="1"/>
</dbReference>
<evidence type="ECO:0000256" key="10">
    <source>
        <dbReference type="ARBA" id="ARBA00024039"/>
    </source>
</evidence>
<dbReference type="CDD" id="cd02947">
    <property type="entry name" value="TRX_family"/>
    <property type="match status" value="1"/>
</dbReference>
<name>A0A9W6BS10_9CHLO</name>
<dbReference type="InterPro" id="IPR036249">
    <property type="entry name" value="Thioredoxin-like_sf"/>
</dbReference>
<proteinExistence type="inferred from homology"/>
<dbReference type="GO" id="GO:0009507">
    <property type="term" value="C:chloroplast"/>
    <property type="evidence" value="ECO:0007669"/>
    <property type="project" value="UniProtKB-SubCell"/>
</dbReference>
<reference evidence="12 13" key="1">
    <citation type="journal article" date="2023" name="Commun. Biol.">
        <title>Reorganization of the ancestral sex-determining regions during the evolution of trioecy in Pleodorina starrii.</title>
        <authorList>
            <person name="Takahashi K."/>
            <person name="Suzuki S."/>
            <person name="Kawai-Toyooka H."/>
            <person name="Yamamoto K."/>
            <person name="Hamaji T."/>
            <person name="Ootsuki R."/>
            <person name="Yamaguchi H."/>
            <person name="Kawachi M."/>
            <person name="Higashiyama T."/>
            <person name="Nozaki H."/>
        </authorList>
    </citation>
    <scope>NUCLEOTIDE SEQUENCE [LARGE SCALE GENOMIC DNA]</scope>
    <source>
        <strain evidence="12 13">NIES-4479</strain>
    </source>
</reference>
<organism evidence="12 13">
    <name type="scientific">Pleodorina starrii</name>
    <dbReference type="NCBI Taxonomy" id="330485"/>
    <lineage>
        <taxon>Eukaryota</taxon>
        <taxon>Viridiplantae</taxon>
        <taxon>Chlorophyta</taxon>
        <taxon>core chlorophytes</taxon>
        <taxon>Chlorophyceae</taxon>
        <taxon>CS clade</taxon>
        <taxon>Chlamydomonadales</taxon>
        <taxon>Volvocaceae</taxon>
        <taxon>Pleodorina</taxon>
    </lineage>
</organism>
<dbReference type="Gene3D" id="3.40.30.10">
    <property type="entry name" value="Glutaredoxin"/>
    <property type="match status" value="1"/>
</dbReference>
<gene>
    <name evidence="12" type="primary">PLEST007951</name>
    <name evidence="12" type="ORF">PLESTB_001211300</name>
</gene>
<evidence type="ECO:0000256" key="2">
    <source>
        <dbReference type="ARBA" id="ARBA00022448"/>
    </source>
</evidence>
<feature type="domain" description="Thioredoxin" evidence="11">
    <location>
        <begin position="82"/>
        <end position="227"/>
    </location>
</feature>
<keyword evidence="13" id="KW-1185">Reference proteome</keyword>
<evidence type="ECO:0000256" key="9">
    <source>
        <dbReference type="ARBA" id="ARBA00023284"/>
    </source>
</evidence>
<protein>
    <recommendedName>
        <fullName evidence="11">Thioredoxin domain-containing protein</fullName>
    </recommendedName>
</protein>
<evidence type="ECO:0000259" key="11">
    <source>
        <dbReference type="PROSITE" id="PS51352"/>
    </source>
</evidence>
<dbReference type="PANTHER" id="PTHR47834">
    <property type="entry name" value="THIOREDOXIN-LIKE PROTEIN CITRX, CHLOROPLASTIC"/>
    <property type="match status" value="1"/>
</dbReference>
<keyword evidence="9" id="KW-0676">Redox-active center</keyword>